<keyword evidence="8 12" id="KW-0406">Ion transport</keyword>
<dbReference type="SUPFAM" id="SSF52540">
    <property type="entry name" value="P-loop containing nucleoside triphosphate hydrolases"/>
    <property type="match status" value="1"/>
</dbReference>
<dbReference type="InterPro" id="IPR005722">
    <property type="entry name" value="ATP_synth_F1_bsu"/>
</dbReference>
<organism evidence="14 15">
    <name type="scientific">Paramicrobacterium chengjingii</name>
    <dbReference type="NCBI Taxonomy" id="2769067"/>
    <lineage>
        <taxon>Bacteria</taxon>
        <taxon>Bacillati</taxon>
        <taxon>Actinomycetota</taxon>
        <taxon>Actinomycetes</taxon>
        <taxon>Micrococcales</taxon>
        <taxon>Microbacteriaceae</taxon>
        <taxon>Paramicrobacterium</taxon>
    </lineage>
</organism>
<dbReference type="InterPro" id="IPR000194">
    <property type="entry name" value="ATPase_F1/V1/A1_a/bsu_nucl-bd"/>
</dbReference>
<dbReference type="InterPro" id="IPR050053">
    <property type="entry name" value="ATPase_alpha/beta_chains"/>
</dbReference>
<evidence type="ECO:0000256" key="11">
    <source>
        <dbReference type="ARBA" id="ARBA00023310"/>
    </source>
</evidence>
<keyword evidence="15" id="KW-1185">Reference proteome</keyword>
<evidence type="ECO:0000256" key="3">
    <source>
        <dbReference type="ARBA" id="ARBA00022448"/>
    </source>
</evidence>
<evidence type="ECO:0000256" key="5">
    <source>
        <dbReference type="ARBA" id="ARBA00022741"/>
    </source>
</evidence>
<keyword evidence="6 12" id="KW-0067">ATP-binding</keyword>
<dbReference type="InterPro" id="IPR055190">
    <property type="entry name" value="ATP-synt_VA_C"/>
</dbReference>
<evidence type="ECO:0000256" key="6">
    <source>
        <dbReference type="ARBA" id="ARBA00022840"/>
    </source>
</evidence>
<feature type="binding site" evidence="12">
    <location>
        <begin position="171"/>
        <end position="178"/>
    </location>
    <ligand>
        <name>ATP</name>
        <dbReference type="ChEBI" id="CHEBI:30616"/>
    </ligand>
</feature>
<keyword evidence="7 12" id="KW-1278">Translocase</keyword>
<evidence type="ECO:0000256" key="8">
    <source>
        <dbReference type="ARBA" id="ARBA00023065"/>
    </source>
</evidence>
<dbReference type="PROSITE" id="PS00152">
    <property type="entry name" value="ATPASE_ALPHA_BETA"/>
    <property type="match status" value="1"/>
</dbReference>
<keyword evidence="12" id="KW-0375">Hydrogen ion transport</keyword>
<dbReference type="PANTHER" id="PTHR15184:SF71">
    <property type="entry name" value="ATP SYNTHASE SUBUNIT BETA, MITOCHONDRIAL"/>
    <property type="match status" value="1"/>
</dbReference>
<evidence type="ECO:0000256" key="10">
    <source>
        <dbReference type="ARBA" id="ARBA00023196"/>
    </source>
</evidence>
<comment type="function">
    <text evidence="12">Produces ATP from ADP in the presence of a proton gradient across the membrane. The catalytic sites are hosted primarily by the beta subunits.</text>
</comment>
<dbReference type="Gene3D" id="2.40.10.170">
    <property type="match status" value="1"/>
</dbReference>
<evidence type="ECO:0000259" key="13">
    <source>
        <dbReference type="SMART" id="SM00382"/>
    </source>
</evidence>
<protein>
    <recommendedName>
        <fullName evidence="12">ATP synthase subunit beta</fullName>
        <ecNumber evidence="12">7.1.2.2</ecNumber>
    </recommendedName>
    <alternativeName>
        <fullName evidence="12">ATP synthase F1 sector subunit beta</fullName>
    </alternativeName>
    <alternativeName>
        <fullName evidence="12">F-ATPase subunit beta</fullName>
    </alternativeName>
</protein>
<dbReference type="SMART" id="SM00382">
    <property type="entry name" value="AAA"/>
    <property type="match status" value="1"/>
</dbReference>
<dbReference type="InterPro" id="IPR020003">
    <property type="entry name" value="ATPase_a/bsu_AS"/>
</dbReference>
<keyword evidence="10 12" id="KW-0139">CF(1)</keyword>
<keyword evidence="9 12" id="KW-0472">Membrane</keyword>
<name>A0ABX6YFQ3_9MICO</name>
<comment type="similarity">
    <text evidence="2 12">Belongs to the ATPase alpha/beta chains family.</text>
</comment>
<evidence type="ECO:0000256" key="2">
    <source>
        <dbReference type="ARBA" id="ARBA00008936"/>
    </source>
</evidence>
<gene>
    <name evidence="12 14" type="primary">atpD</name>
    <name evidence="14" type="ORF">HCR76_10215</name>
</gene>
<dbReference type="Gene3D" id="3.40.50.300">
    <property type="entry name" value="P-loop containing nucleotide triphosphate hydrolases"/>
    <property type="match status" value="1"/>
</dbReference>
<evidence type="ECO:0000256" key="7">
    <source>
        <dbReference type="ARBA" id="ARBA00022967"/>
    </source>
</evidence>
<keyword evidence="5 12" id="KW-0547">Nucleotide-binding</keyword>
<dbReference type="InterPro" id="IPR004100">
    <property type="entry name" value="ATPase_F1/V1/A1_a/bsu_N"/>
</dbReference>
<accession>A0ABX6YFQ3</accession>
<evidence type="ECO:0000313" key="14">
    <source>
        <dbReference type="EMBL" id="QPZ37232.1"/>
    </source>
</evidence>
<keyword evidence="3 12" id="KW-0813">Transport</keyword>
<dbReference type="CDD" id="cd18115">
    <property type="entry name" value="ATP-synt_F1_beta_N"/>
    <property type="match status" value="1"/>
</dbReference>
<evidence type="ECO:0000313" key="15">
    <source>
        <dbReference type="Proteomes" id="UP000662814"/>
    </source>
</evidence>
<proteinExistence type="inferred from homology"/>
<evidence type="ECO:0000256" key="12">
    <source>
        <dbReference type="HAMAP-Rule" id="MF_01347"/>
    </source>
</evidence>
<keyword evidence="4 12" id="KW-1003">Cell membrane</keyword>
<dbReference type="CDD" id="cd18110">
    <property type="entry name" value="ATP-synt_F1_beta_C"/>
    <property type="match status" value="1"/>
</dbReference>
<evidence type="ECO:0000256" key="1">
    <source>
        <dbReference type="ARBA" id="ARBA00004370"/>
    </source>
</evidence>
<dbReference type="Proteomes" id="UP000662814">
    <property type="component" value="Chromosome"/>
</dbReference>
<dbReference type="EMBL" id="CP061169">
    <property type="protein sequence ID" value="QPZ37232.1"/>
    <property type="molecule type" value="Genomic_DNA"/>
</dbReference>
<feature type="domain" description="AAA+ ATPase" evidence="13">
    <location>
        <begin position="163"/>
        <end position="412"/>
    </location>
</feature>
<dbReference type="InterPro" id="IPR027417">
    <property type="entry name" value="P-loop_NTPase"/>
</dbReference>
<dbReference type="Pfam" id="PF00006">
    <property type="entry name" value="ATP-synt_ab"/>
    <property type="match status" value="1"/>
</dbReference>
<comment type="catalytic activity">
    <reaction evidence="12">
        <text>ATP + H2O + 4 H(+)(in) = ADP + phosphate + 5 H(+)(out)</text>
        <dbReference type="Rhea" id="RHEA:57720"/>
        <dbReference type="ChEBI" id="CHEBI:15377"/>
        <dbReference type="ChEBI" id="CHEBI:15378"/>
        <dbReference type="ChEBI" id="CHEBI:30616"/>
        <dbReference type="ChEBI" id="CHEBI:43474"/>
        <dbReference type="ChEBI" id="CHEBI:456216"/>
        <dbReference type="EC" id="7.1.2.2"/>
    </reaction>
</comment>
<dbReference type="InterPro" id="IPR024034">
    <property type="entry name" value="ATPase_F1/V1_b/a_C"/>
</dbReference>
<sequence>MTDTATAPEQAEESAGAIGRVSRVTGPVVDIEFPHDSIPGIYNALTTEITIGGTTHTITLEVAQHLGDDVIRAIALKPTDGIVRGQEVVDSGAPISVPVGDVTKGRVFDVTGNVLNAEPDEKIEITERWPIHRKAPNFDQLESKTQMFETGIKVIDLLTPYVQGGKIGLFGGAGVGKTVLIQEMIQRVAQDHGGVSVFAGVGERTREGNDLIFEMEEAGVFDKTALVFGQMDEPPGTRLRVALSALTMAEYFRDVQKQDVLLFIDNIFRFTQAGSEVSTLLGRMPSAVGYQPNLADEMGVLQERITSTRGHSITSLQAIYVPADDYTDPAPATTFAHLDATTELSREIASQGLYPAVDPLTSSSRILDPRYLGDDHYRVATTVKQILQKNKELQEIIAILGVDELSEEDKITVERARRIQQFLSQNTYMAKKFTGVDGSTVPLKNTIESFDAICKGEFDHVAVQAFYNVGDITDVEEQWARIQKENG</sequence>
<dbReference type="HAMAP" id="MF_01347">
    <property type="entry name" value="ATP_synth_beta_bact"/>
    <property type="match status" value="1"/>
</dbReference>
<comment type="subcellular location">
    <subcellularLocation>
        <location evidence="12">Cell membrane</location>
        <topology evidence="12">Peripheral membrane protein</topology>
    </subcellularLocation>
    <subcellularLocation>
        <location evidence="1">Membrane</location>
    </subcellularLocation>
</comment>
<dbReference type="Pfam" id="PF02874">
    <property type="entry name" value="ATP-synt_ab_N"/>
    <property type="match status" value="1"/>
</dbReference>
<evidence type="ECO:0000256" key="9">
    <source>
        <dbReference type="ARBA" id="ARBA00023136"/>
    </source>
</evidence>
<dbReference type="NCBIfam" id="TIGR01039">
    <property type="entry name" value="atpD"/>
    <property type="match status" value="1"/>
</dbReference>
<dbReference type="Gene3D" id="1.10.1140.10">
    <property type="entry name" value="Bovine Mitochondrial F1-atpase, Atp Synthase Beta Chain, Chain D, domain 3"/>
    <property type="match status" value="1"/>
</dbReference>
<dbReference type="Pfam" id="PF22919">
    <property type="entry name" value="ATP-synt_VA_C"/>
    <property type="match status" value="1"/>
</dbReference>
<dbReference type="EC" id="7.1.2.2" evidence="12"/>
<evidence type="ECO:0000256" key="4">
    <source>
        <dbReference type="ARBA" id="ARBA00022475"/>
    </source>
</evidence>
<dbReference type="InterPro" id="IPR003593">
    <property type="entry name" value="AAA+_ATPase"/>
</dbReference>
<dbReference type="PANTHER" id="PTHR15184">
    <property type="entry name" value="ATP SYNTHASE"/>
    <property type="match status" value="1"/>
</dbReference>
<keyword evidence="11 12" id="KW-0066">ATP synthesis</keyword>
<dbReference type="RefSeq" id="WP_166992512.1">
    <property type="nucleotide sequence ID" value="NZ_CP061169.1"/>
</dbReference>
<dbReference type="InterPro" id="IPR036121">
    <property type="entry name" value="ATPase_F1/V1/A1_a/bsu_N_sf"/>
</dbReference>
<dbReference type="SUPFAM" id="SSF47917">
    <property type="entry name" value="C-terminal domain of alpha and beta subunits of F1 ATP synthase"/>
    <property type="match status" value="1"/>
</dbReference>
<dbReference type="SUPFAM" id="SSF50615">
    <property type="entry name" value="N-terminal domain of alpha and beta subunits of F1 ATP synthase"/>
    <property type="match status" value="1"/>
</dbReference>
<reference evidence="14 15" key="1">
    <citation type="submission" date="2020-12" db="EMBL/GenBank/DDBJ databases">
        <title>Microbacterium sp. HY060.</title>
        <authorList>
            <person name="Zhou J."/>
        </authorList>
    </citation>
    <scope>NUCLEOTIDE SEQUENCE [LARGE SCALE GENOMIC DNA]</scope>
    <source>
        <strain evidence="14 15">HY60</strain>
    </source>
</reference>
<dbReference type="CDD" id="cd01133">
    <property type="entry name" value="F1-ATPase_beta_CD"/>
    <property type="match status" value="1"/>
</dbReference>